<evidence type="ECO:0000256" key="1">
    <source>
        <dbReference type="SAM" id="Phobius"/>
    </source>
</evidence>
<dbReference type="InterPro" id="IPR021838">
    <property type="entry name" value="DUF3431"/>
</dbReference>
<protein>
    <submittedName>
        <fullName evidence="2">Uncharacterized protein</fullName>
    </submittedName>
</protein>
<dbReference type="OrthoDB" id="10010260at2759"/>
<dbReference type="AlphaFoldDB" id="A0A813MI18"/>
<evidence type="ECO:0000313" key="2">
    <source>
        <dbReference type="EMBL" id="CAF0719276.1"/>
    </source>
</evidence>
<dbReference type="PANTHER" id="PTHR37490:SF1">
    <property type="entry name" value="GLYCOSYLTRANSFERASE 2-LIKE DOMAIN-CONTAINING PROTEIN"/>
    <property type="match status" value="1"/>
</dbReference>
<dbReference type="Pfam" id="PF11913">
    <property type="entry name" value="DUF3431"/>
    <property type="match status" value="1"/>
</dbReference>
<sequence length="334" mass="39548">MYYYIRCYRVTIMTSKSIHTAFKFLARQHFLIFACSFILLINLIFYLNKWHYEFKYPNRHTKLLYLTARENNTYNDVISAANSFDIVISYYSESTDYVAQYVRYLRNVANLKKLRPRIIVYNKNSRINNQVLKLLLDADIIQYLPNLGREGATYLYHIVTNYHILANHTIFTQAGVEGLTGSGLADWYFDRLEYQFNSSVGYMPLVNSNMITTYDCGTHRTGNFPRLVQIWSMLEQSLCPPGGQAVAFRGQFLVSNKRIKRRPLHIYKYIYELITANNSHWLHRDIRSLFFKSTPDNPIFGHTVERSWTILFKCYQPDLYERCQRRECACFDES</sequence>
<comment type="caution">
    <text evidence="2">The sequence shown here is derived from an EMBL/GenBank/DDBJ whole genome shotgun (WGS) entry which is preliminary data.</text>
</comment>
<name>A0A813MI18_ADIRI</name>
<feature type="transmembrane region" description="Helical" evidence="1">
    <location>
        <begin position="30"/>
        <end position="47"/>
    </location>
</feature>
<proteinExistence type="predicted"/>
<gene>
    <name evidence="2" type="ORF">EDS130_LOCUS74</name>
</gene>
<keyword evidence="1" id="KW-0472">Membrane</keyword>
<organism evidence="2 3">
    <name type="scientific">Adineta ricciae</name>
    <name type="common">Rotifer</name>
    <dbReference type="NCBI Taxonomy" id="249248"/>
    <lineage>
        <taxon>Eukaryota</taxon>
        <taxon>Metazoa</taxon>
        <taxon>Spiralia</taxon>
        <taxon>Gnathifera</taxon>
        <taxon>Rotifera</taxon>
        <taxon>Eurotatoria</taxon>
        <taxon>Bdelloidea</taxon>
        <taxon>Adinetida</taxon>
        <taxon>Adinetidae</taxon>
        <taxon>Adineta</taxon>
    </lineage>
</organism>
<dbReference type="Proteomes" id="UP000663852">
    <property type="component" value="Unassembled WGS sequence"/>
</dbReference>
<dbReference type="EMBL" id="CAJNOJ010000001">
    <property type="protein sequence ID" value="CAF0719276.1"/>
    <property type="molecule type" value="Genomic_DNA"/>
</dbReference>
<reference evidence="2" key="1">
    <citation type="submission" date="2021-02" db="EMBL/GenBank/DDBJ databases">
        <authorList>
            <person name="Nowell W R."/>
        </authorList>
    </citation>
    <scope>NUCLEOTIDE SEQUENCE</scope>
</reference>
<keyword evidence="1" id="KW-1133">Transmembrane helix</keyword>
<accession>A0A813MI18</accession>
<evidence type="ECO:0000313" key="3">
    <source>
        <dbReference type="Proteomes" id="UP000663852"/>
    </source>
</evidence>
<dbReference type="PANTHER" id="PTHR37490">
    <property type="entry name" value="EXPRESSED PROTEIN"/>
    <property type="match status" value="1"/>
</dbReference>
<keyword evidence="1" id="KW-0812">Transmembrane</keyword>